<comment type="caution">
    <text evidence="2">The sequence shown here is derived from an EMBL/GenBank/DDBJ whole genome shotgun (WGS) entry which is preliminary data.</text>
</comment>
<sequence>MKKLLLPFMLGSFALPAVAMDYQTTDGFDLPEFSADVFDAYNMEANANRTRRPQQRQAPLRTRIFIGTEHTENRFENQGKTQNTNFLIDGSTTINDRFRVGYVINERNLTYRDGDMDDNLGKRLTATINPRFDTYVSPNFSWFMAFPIRRTIDANRGRLPDGSPGNGGPVEEQAYTIKPGFNYRMGDHTFNITGHFRYVETENYGNNNPRLYNKAYNFNPTYIYRLNRTTNIGLEMGFTENDNPNNTWNRNIKPSVAHRWSNGMRSQFSVNVGKNGQDNGRGVRYTNWQVNNNLPLNRNFDLIANLGWRTGEQYEDDDGYVNEGTGDRETLYFKFGFNVKF</sequence>
<protein>
    <recommendedName>
        <fullName evidence="4">Porin</fullName>
    </recommendedName>
</protein>
<keyword evidence="1" id="KW-0732">Signal</keyword>
<organism evidence="2 3">
    <name type="scientific">Endozoicomonas lisbonensis</name>
    <dbReference type="NCBI Taxonomy" id="3120522"/>
    <lineage>
        <taxon>Bacteria</taxon>
        <taxon>Pseudomonadati</taxon>
        <taxon>Pseudomonadota</taxon>
        <taxon>Gammaproteobacteria</taxon>
        <taxon>Oceanospirillales</taxon>
        <taxon>Endozoicomonadaceae</taxon>
        <taxon>Endozoicomonas</taxon>
    </lineage>
</organism>
<proteinExistence type="predicted"/>
<keyword evidence="3" id="KW-1185">Reference proteome</keyword>
<feature type="signal peptide" evidence="1">
    <location>
        <begin position="1"/>
        <end position="19"/>
    </location>
</feature>
<dbReference type="RefSeq" id="WP_354007941.1">
    <property type="nucleotide sequence ID" value="NZ_JBEWTA010000001.1"/>
</dbReference>
<gene>
    <name evidence="2" type="ORF">V5J35_003005</name>
</gene>
<feature type="chain" id="PRO_5046632494" description="Porin" evidence="1">
    <location>
        <begin position="20"/>
        <end position="341"/>
    </location>
</feature>
<evidence type="ECO:0000256" key="1">
    <source>
        <dbReference type="SAM" id="SignalP"/>
    </source>
</evidence>
<name>A0ABV2SLP5_9GAMM</name>
<dbReference type="Proteomes" id="UP001549366">
    <property type="component" value="Unassembled WGS sequence"/>
</dbReference>
<reference evidence="2 3" key="1">
    <citation type="submission" date="2024-06" db="EMBL/GenBank/DDBJ databases">
        <title>Genomic Encyclopedia of Type Strains, Phase V (KMG-V): Genome sequencing to study the core and pangenomes of soil and plant-associated prokaryotes.</title>
        <authorList>
            <person name="Whitman W."/>
        </authorList>
    </citation>
    <scope>NUCLEOTIDE SEQUENCE [LARGE SCALE GENOMIC DNA]</scope>
    <source>
        <strain evidence="2 3">NE40</strain>
    </source>
</reference>
<evidence type="ECO:0008006" key="4">
    <source>
        <dbReference type="Google" id="ProtNLM"/>
    </source>
</evidence>
<evidence type="ECO:0000313" key="3">
    <source>
        <dbReference type="Proteomes" id="UP001549366"/>
    </source>
</evidence>
<dbReference type="EMBL" id="JBEWTB010000002">
    <property type="protein sequence ID" value="MET4757813.1"/>
    <property type="molecule type" value="Genomic_DNA"/>
</dbReference>
<evidence type="ECO:0000313" key="2">
    <source>
        <dbReference type="EMBL" id="MET4757813.1"/>
    </source>
</evidence>
<accession>A0ABV2SLP5</accession>